<dbReference type="PANTHER" id="PTHR42905:SF5">
    <property type="entry name" value="CARBOXYVINYL-CARBOXYPHOSPHONATE PHOSPHORYLMUTASE, CHLOROPLASTIC"/>
    <property type="match status" value="1"/>
</dbReference>
<proteinExistence type="predicted"/>
<dbReference type="Proteomes" id="UP001202867">
    <property type="component" value="Unassembled WGS sequence"/>
</dbReference>
<reference evidence="1 2" key="1">
    <citation type="submission" date="2022-04" db="EMBL/GenBank/DDBJ databases">
        <authorList>
            <person name="Grouzdev D.S."/>
            <person name="Pantiukh K.S."/>
            <person name="Krutkina M.S."/>
        </authorList>
    </citation>
    <scope>NUCLEOTIDE SEQUENCE [LARGE SCALE GENOMIC DNA]</scope>
    <source>
        <strain evidence="1 2">Jip08</strain>
    </source>
</reference>
<dbReference type="GO" id="GO:0016829">
    <property type="term" value="F:lyase activity"/>
    <property type="evidence" value="ECO:0007669"/>
    <property type="project" value="UniProtKB-KW"/>
</dbReference>
<reference evidence="2" key="2">
    <citation type="submission" date="2023-07" db="EMBL/GenBank/DDBJ databases">
        <title>Ancylobacter moscoviensis sp. nov., facultatively methylotrophic bacteria from activated sludge and the reclassification of Starkeya novella (Starkey 1934) Kelly et al. 2000 as Ancylobacter novellus comb. nov., Starkeya koreensis Im et al. 2006 as Ancylobacter koreensis comb.nov., Angulomicrobium tetraedrale Vasil'eva et al. 1986 as Ancylobacter tetraedralis comb. nov., Angulomicrobium amanitiforme Fritz et al. 2004 as Ancylobacter amanitiformis comb. nov. and Methylorhabdus multivorans Doronina et al. 1996 as Ancylobacter multivorans comb. nov. and emended description of the genus Ancylobacter.</title>
        <authorList>
            <person name="Doronina N."/>
            <person name="Chemodurova A."/>
            <person name="Grouzdev D."/>
            <person name="Koziaeva V."/>
            <person name="Shi W."/>
            <person name="Wu L."/>
            <person name="Kaparullina E."/>
        </authorList>
    </citation>
    <scope>NUCLEOTIDE SEQUENCE [LARGE SCALE GENOMIC DNA]</scope>
    <source>
        <strain evidence="2">Jip08</strain>
    </source>
</reference>
<accession>A0ABT0DJY5</accession>
<organism evidence="1 2">
    <name type="scientific">Ancylobacter koreensis</name>
    <dbReference type="NCBI Taxonomy" id="266121"/>
    <lineage>
        <taxon>Bacteria</taxon>
        <taxon>Pseudomonadati</taxon>
        <taxon>Pseudomonadota</taxon>
        <taxon>Alphaproteobacteria</taxon>
        <taxon>Hyphomicrobiales</taxon>
        <taxon>Xanthobacteraceae</taxon>
        <taxon>Ancylobacter</taxon>
    </lineage>
</organism>
<dbReference type="Pfam" id="PF13714">
    <property type="entry name" value="PEP_mutase"/>
    <property type="match status" value="1"/>
</dbReference>
<dbReference type="InterPro" id="IPR039556">
    <property type="entry name" value="ICL/PEPM"/>
</dbReference>
<dbReference type="InterPro" id="IPR015813">
    <property type="entry name" value="Pyrv/PenolPyrv_kinase-like_dom"/>
</dbReference>
<dbReference type="SUPFAM" id="SSF51621">
    <property type="entry name" value="Phosphoenolpyruvate/pyruvate domain"/>
    <property type="match status" value="1"/>
</dbReference>
<evidence type="ECO:0000313" key="2">
    <source>
        <dbReference type="Proteomes" id="UP001202867"/>
    </source>
</evidence>
<name>A0ABT0DJY5_9HYPH</name>
<keyword evidence="1" id="KW-0456">Lyase</keyword>
<dbReference type="CDD" id="cd00377">
    <property type="entry name" value="ICL_PEPM"/>
    <property type="match status" value="1"/>
</dbReference>
<dbReference type="EMBL" id="JALKCG010000001">
    <property type="protein sequence ID" value="MCK0207595.1"/>
    <property type="molecule type" value="Genomic_DNA"/>
</dbReference>
<sequence length="294" mass="31249">MANPVLRTMLQNREFVAAPGVFDLVSTKIADRTRAEALYMTGFGTVASYLGYPDAGLATYTDMLDRATAIAAATGKPLIADGDTGYGGLLNVAHTVRGYEKAGVSMIQIEDQQIPKKCGHTPGRHLVPVSEMANKIRVACDARSSADFLIMARTDAIASEGLDSALRRAEAYVQAGADAIFIEAPVDVEQMRIIGAAVDAPLVSNQLHGGKTPILPQSQLAELGIAIAIYPTAGLFAAAAALARTYDDHVADRPVSAPLYGFHDFTEMIGFQQVWDFEAKYGDLLKEETAAAAV</sequence>
<dbReference type="PANTHER" id="PTHR42905">
    <property type="entry name" value="PHOSPHOENOLPYRUVATE CARBOXYLASE"/>
    <property type="match status" value="1"/>
</dbReference>
<dbReference type="Gene3D" id="3.20.20.60">
    <property type="entry name" value="Phosphoenolpyruvate-binding domains"/>
    <property type="match status" value="1"/>
</dbReference>
<keyword evidence="2" id="KW-1185">Reference proteome</keyword>
<gene>
    <name evidence="1" type="ORF">MWN33_06065</name>
</gene>
<evidence type="ECO:0000313" key="1">
    <source>
        <dbReference type="EMBL" id="MCK0207595.1"/>
    </source>
</evidence>
<dbReference type="InterPro" id="IPR040442">
    <property type="entry name" value="Pyrv_kinase-like_dom_sf"/>
</dbReference>
<dbReference type="RefSeq" id="WP_247199526.1">
    <property type="nucleotide sequence ID" value="NZ_JALKCG010000001.1"/>
</dbReference>
<comment type="caution">
    <text evidence="1">The sequence shown here is derived from an EMBL/GenBank/DDBJ whole genome shotgun (WGS) entry which is preliminary data.</text>
</comment>
<protein>
    <submittedName>
        <fullName evidence="1">Isocitrate lyase/PEP mutase family protein</fullName>
    </submittedName>
</protein>